<gene>
    <name evidence="1" type="ORF">HOLleu_44851</name>
</gene>
<dbReference type="AlphaFoldDB" id="A0A9Q1BA80"/>
<evidence type="ECO:0000313" key="2">
    <source>
        <dbReference type="Proteomes" id="UP001152320"/>
    </source>
</evidence>
<proteinExistence type="predicted"/>
<name>A0A9Q1BA80_HOLLE</name>
<protein>
    <submittedName>
        <fullName evidence="1">Uncharacterized protein</fullName>
    </submittedName>
</protein>
<comment type="caution">
    <text evidence="1">The sequence shown here is derived from an EMBL/GenBank/DDBJ whole genome shotgun (WGS) entry which is preliminary data.</text>
</comment>
<organism evidence="1 2">
    <name type="scientific">Holothuria leucospilota</name>
    <name type="common">Black long sea cucumber</name>
    <name type="synonym">Mertensiothuria leucospilota</name>
    <dbReference type="NCBI Taxonomy" id="206669"/>
    <lineage>
        <taxon>Eukaryota</taxon>
        <taxon>Metazoa</taxon>
        <taxon>Echinodermata</taxon>
        <taxon>Eleutherozoa</taxon>
        <taxon>Echinozoa</taxon>
        <taxon>Holothuroidea</taxon>
        <taxon>Aspidochirotacea</taxon>
        <taxon>Aspidochirotida</taxon>
        <taxon>Holothuriidae</taxon>
        <taxon>Holothuria</taxon>
    </lineage>
</organism>
<keyword evidence="2" id="KW-1185">Reference proteome</keyword>
<sequence>MIAMKSDCSSVIMKAITEIILHLKELHAKFSKLCHSGLTELGKACSLCTSYKDTPHIFMKLPKNFTLQTNQLMETSYSLTFSIGMAL</sequence>
<dbReference type="EMBL" id="JAIZAY010001331">
    <property type="protein sequence ID" value="KAJ8017614.1"/>
    <property type="molecule type" value="Genomic_DNA"/>
</dbReference>
<dbReference type="Proteomes" id="UP001152320">
    <property type="component" value="Unassembled WGS sequence"/>
</dbReference>
<evidence type="ECO:0000313" key="1">
    <source>
        <dbReference type="EMBL" id="KAJ8017614.1"/>
    </source>
</evidence>
<accession>A0A9Q1BA80</accession>
<reference evidence="1" key="1">
    <citation type="submission" date="2021-10" db="EMBL/GenBank/DDBJ databases">
        <title>Tropical sea cucumber genome reveals ecological adaptation and Cuvierian tubules defense mechanism.</title>
        <authorList>
            <person name="Chen T."/>
        </authorList>
    </citation>
    <scope>NUCLEOTIDE SEQUENCE</scope>
    <source>
        <strain evidence="1">Nanhai2018</strain>
        <tissue evidence="1">Muscle</tissue>
    </source>
</reference>